<dbReference type="Proteomes" id="UP000276133">
    <property type="component" value="Unassembled WGS sequence"/>
</dbReference>
<comment type="caution">
    <text evidence="2">The sequence shown here is derived from an EMBL/GenBank/DDBJ whole genome shotgun (WGS) entry which is preliminary data.</text>
</comment>
<dbReference type="EMBL" id="REGN01011104">
    <property type="protein sequence ID" value="RMZ97917.1"/>
    <property type="molecule type" value="Genomic_DNA"/>
</dbReference>
<accession>A0A3M7PGV8</accession>
<keyword evidence="3" id="KW-1185">Reference proteome</keyword>
<feature type="region of interest" description="Disordered" evidence="1">
    <location>
        <begin position="1"/>
        <end position="63"/>
    </location>
</feature>
<reference evidence="2 3" key="1">
    <citation type="journal article" date="2018" name="Sci. Rep.">
        <title>Genomic signatures of local adaptation to the degree of environmental predictability in rotifers.</title>
        <authorList>
            <person name="Franch-Gras L."/>
            <person name="Hahn C."/>
            <person name="Garcia-Roger E.M."/>
            <person name="Carmona M.J."/>
            <person name="Serra M."/>
            <person name="Gomez A."/>
        </authorList>
    </citation>
    <scope>NUCLEOTIDE SEQUENCE [LARGE SCALE GENOMIC DNA]</scope>
    <source>
        <strain evidence="2">HYR1</strain>
    </source>
</reference>
<proteinExistence type="predicted"/>
<organism evidence="2 3">
    <name type="scientific">Brachionus plicatilis</name>
    <name type="common">Marine rotifer</name>
    <name type="synonym">Brachionus muelleri</name>
    <dbReference type="NCBI Taxonomy" id="10195"/>
    <lineage>
        <taxon>Eukaryota</taxon>
        <taxon>Metazoa</taxon>
        <taxon>Spiralia</taxon>
        <taxon>Gnathifera</taxon>
        <taxon>Rotifera</taxon>
        <taxon>Eurotatoria</taxon>
        <taxon>Monogononta</taxon>
        <taxon>Pseudotrocha</taxon>
        <taxon>Ploima</taxon>
        <taxon>Brachionidae</taxon>
        <taxon>Brachionus</taxon>
    </lineage>
</organism>
<evidence type="ECO:0000313" key="3">
    <source>
        <dbReference type="Proteomes" id="UP000276133"/>
    </source>
</evidence>
<name>A0A3M7PGV8_BRAPC</name>
<sequence>MYLKLELPKKVPQKRASQEVPQNRVPKKGSQKRASQERTSIKSFQRRYLKIEHPKKESKIRAS</sequence>
<evidence type="ECO:0000313" key="2">
    <source>
        <dbReference type="EMBL" id="RMZ97917.1"/>
    </source>
</evidence>
<feature type="compositionally biased region" description="Basic and acidic residues" evidence="1">
    <location>
        <begin position="49"/>
        <end position="63"/>
    </location>
</feature>
<dbReference type="AlphaFoldDB" id="A0A3M7PGV8"/>
<gene>
    <name evidence="2" type="ORF">BpHYR1_003512</name>
</gene>
<evidence type="ECO:0000256" key="1">
    <source>
        <dbReference type="SAM" id="MobiDB-lite"/>
    </source>
</evidence>
<protein>
    <submittedName>
        <fullName evidence="2">Uncharacterized protein</fullName>
    </submittedName>
</protein>